<keyword evidence="2" id="KW-1133">Transmembrane helix</keyword>
<feature type="compositionally biased region" description="Polar residues" evidence="1">
    <location>
        <begin position="36"/>
        <end position="45"/>
    </location>
</feature>
<organism evidence="3 4">
    <name type="scientific">Amanita thiersii Skay4041</name>
    <dbReference type="NCBI Taxonomy" id="703135"/>
    <lineage>
        <taxon>Eukaryota</taxon>
        <taxon>Fungi</taxon>
        <taxon>Dikarya</taxon>
        <taxon>Basidiomycota</taxon>
        <taxon>Agaricomycotina</taxon>
        <taxon>Agaricomycetes</taxon>
        <taxon>Agaricomycetidae</taxon>
        <taxon>Agaricales</taxon>
        <taxon>Pluteineae</taxon>
        <taxon>Amanitaceae</taxon>
        <taxon>Amanita</taxon>
    </lineage>
</organism>
<evidence type="ECO:0000256" key="1">
    <source>
        <dbReference type="SAM" id="MobiDB-lite"/>
    </source>
</evidence>
<keyword evidence="4" id="KW-1185">Reference proteome</keyword>
<reference evidence="3 4" key="1">
    <citation type="submission" date="2014-02" db="EMBL/GenBank/DDBJ databases">
        <title>Transposable element dynamics among asymbiotic and ectomycorrhizal Amanita fungi.</title>
        <authorList>
            <consortium name="DOE Joint Genome Institute"/>
            <person name="Hess J."/>
            <person name="Skrede I."/>
            <person name="Wolfe B."/>
            <person name="LaButti K."/>
            <person name="Ohm R.A."/>
            <person name="Grigoriev I.V."/>
            <person name="Pringle A."/>
        </authorList>
    </citation>
    <scope>NUCLEOTIDE SEQUENCE [LARGE SCALE GENOMIC DNA]</scope>
    <source>
        <strain evidence="3 4">SKay4041</strain>
    </source>
</reference>
<gene>
    <name evidence="3" type="ORF">AMATHDRAFT_45142</name>
</gene>
<protein>
    <submittedName>
        <fullName evidence="3">Uncharacterized protein</fullName>
    </submittedName>
</protein>
<dbReference type="AlphaFoldDB" id="A0A2A9NW85"/>
<dbReference type="EMBL" id="KZ301972">
    <property type="protein sequence ID" value="PFH53664.1"/>
    <property type="molecule type" value="Genomic_DNA"/>
</dbReference>
<keyword evidence="2" id="KW-0472">Membrane</keyword>
<accession>A0A2A9NW85</accession>
<sequence>MTGEPGYNFELHIGVPCTGRSASAGDVHPQEKQRAQSDGTSFSQPNLPPKLVGELRYWDIGPINVPLLYKYLSMIHDLVEETTRSPSQKQKAGPFAYINPYKMQVTYILIFAMSFVNLVMATPARGISKTRHGNFLSNPVGDSEFPIKKKYCQRVVKQDTLPSHCGSNSHGFIQEEKGWDANYCINLDKLLSKLTNQEMGRKLGKGTCFSKHYAFPPPPSDRWPKKTDSELGLGSQSQWD</sequence>
<feature type="region of interest" description="Disordered" evidence="1">
    <location>
        <begin position="20"/>
        <end position="47"/>
    </location>
</feature>
<proteinExistence type="predicted"/>
<name>A0A2A9NW85_9AGAR</name>
<keyword evidence="2" id="KW-0812">Transmembrane</keyword>
<dbReference type="Proteomes" id="UP000242287">
    <property type="component" value="Unassembled WGS sequence"/>
</dbReference>
<evidence type="ECO:0000256" key="2">
    <source>
        <dbReference type="SAM" id="Phobius"/>
    </source>
</evidence>
<feature type="transmembrane region" description="Helical" evidence="2">
    <location>
        <begin position="105"/>
        <end position="124"/>
    </location>
</feature>
<feature type="region of interest" description="Disordered" evidence="1">
    <location>
        <begin position="216"/>
        <end position="240"/>
    </location>
</feature>
<evidence type="ECO:0000313" key="4">
    <source>
        <dbReference type="Proteomes" id="UP000242287"/>
    </source>
</evidence>
<evidence type="ECO:0000313" key="3">
    <source>
        <dbReference type="EMBL" id="PFH53664.1"/>
    </source>
</evidence>